<comment type="subcellular location">
    <subcellularLocation>
        <location evidence="1">Membrane</location>
        <topology evidence="1">Multi-pass membrane protein</topology>
    </subcellularLocation>
</comment>
<reference evidence="7 8" key="2">
    <citation type="submission" date="2018-10" db="EMBL/GenBank/DDBJ databases">
        <authorList>
            <consortium name="Pathogen Informatics"/>
        </authorList>
    </citation>
    <scope>NUCLEOTIDE SEQUENCE [LARGE SCALE GENOMIC DNA]</scope>
</reference>
<dbReference type="GO" id="GO:0000139">
    <property type="term" value="C:Golgi membrane"/>
    <property type="evidence" value="ECO:0007669"/>
    <property type="project" value="InterPro"/>
</dbReference>
<dbReference type="AlphaFoldDB" id="A0A0N4VAF1"/>
<keyword evidence="3 6" id="KW-0812">Transmembrane</keyword>
<organism evidence="9">
    <name type="scientific">Enterobius vermicularis</name>
    <name type="common">Human pinworm</name>
    <dbReference type="NCBI Taxonomy" id="51028"/>
    <lineage>
        <taxon>Eukaryota</taxon>
        <taxon>Metazoa</taxon>
        <taxon>Ecdysozoa</taxon>
        <taxon>Nematoda</taxon>
        <taxon>Chromadorea</taxon>
        <taxon>Rhabditida</taxon>
        <taxon>Spirurina</taxon>
        <taxon>Oxyuridomorpha</taxon>
        <taxon>Oxyuroidea</taxon>
        <taxon>Oxyuridae</taxon>
        <taxon>Enterobius</taxon>
    </lineage>
</organism>
<dbReference type="EMBL" id="UXUI01008716">
    <property type="protein sequence ID" value="VDD92211.1"/>
    <property type="molecule type" value="Genomic_DNA"/>
</dbReference>
<dbReference type="GO" id="GO:0015165">
    <property type="term" value="F:pyrimidine nucleotide-sugar transmembrane transporter activity"/>
    <property type="evidence" value="ECO:0007669"/>
    <property type="project" value="InterPro"/>
</dbReference>
<sequence length="266" mass="30485">MQPEVKLLIEKPDREAKKIGKNLRNEEAVTENAENCNYKNHFKEEKRFCEEFNYTSSGTKTFIFKFSILQQGLNNAYAKYFRDFFVEICIVITSYWAEFLSSASDAIYPEQQITLKHQPKQMLSVKACNGHFFRVLKYKATAAAAKRNLTKSLRVMYEQIIKQPKDTVKVFGLALLGASLRRFSERYKNPSISNLYFKISLATLKFGNVATETGKSNLMMTIQLKVLCAAFFTVLILRRKLSIMQWASLIILVPGIAMVQLLPSKG</sequence>
<evidence type="ECO:0000313" key="8">
    <source>
        <dbReference type="Proteomes" id="UP000274131"/>
    </source>
</evidence>
<evidence type="ECO:0000313" key="9">
    <source>
        <dbReference type="WBParaSite" id="EVEC_0000744101-mRNA-1"/>
    </source>
</evidence>
<keyword evidence="5 6" id="KW-0472">Membrane</keyword>
<dbReference type="STRING" id="51028.A0A0N4VAF1"/>
<accession>A0A0N4VAF1</accession>
<proteinExistence type="predicted"/>
<reference evidence="9" key="1">
    <citation type="submission" date="2017-02" db="UniProtKB">
        <authorList>
            <consortium name="WormBaseParasite"/>
        </authorList>
    </citation>
    <scope>IDENTIFICATION</scope>
</reference>
<evidence type="ECO:0000256" key="3">
    <source>
        <dbReference type="ARBA" id="ARBA00022692"/>
    </source>
</evidence>
<dbReference type="InterPro" id="IPR007271">
    <property type="entry name" value="Nuc_sug_transpt"/>
</dbReference>
<evidence type="ECO:0000256" key="2">
    <source>
        <dbReference type="ARBA" id="ARBA00022597"/>
    </source>
</evidence>
<evidence type="ECO:0000256" key="5">
    <source>
        <dbReference type="ARBA" id="ARBA00023136"/>
    </source>
</evidence>
<evidence type="ECO:0000256" key="6">
    <source>
        <dbReference type="SAM" id="Phobius"/>
    </source>
</evidence>
<keyword evidence="2" id="KW-0813">Transport</keyword>
<keyword evidence="2" id="KW-0762">Sugar transport</keyword>
<evidence type="ECO:0000256" key="4">
    <source>
        <dbReference type="ARBA" id="ARBA00022989"/>
    </source>
</evidence>
<keyword evidence="8" id="KW-1185">Reference proteome</keyword>
<protein>
    <submittedName>
        <fullName evidence="9">UDP-galactose translocator</fullName>
    </submittedName>
</protein>
<dbReference type="Pfam" id="PF04142">
    <property type="entry name" value="Nuc_sug_transp"/>
    <property type="match status" value="1"/>
</dbReference>
<keyword evidence="4 6" id="KW-1133">Transmembrane helix</keyword>
<name>A0A0N4VAF1_ENTVE</name>
<evidence type="ECO:0000256" key="1">
    <source>
        <dbReference type="ARBA" id="ARBA00004141"/>
    </source>
</evidence>
<gene>
    <name evidence="7" type="ORF">EVEC_LOCUS6962</name>
</gene>
<dbReference type="OrthoDB" id="408493at2759"/>
<feature type="transmembrane region" description="Helical" evidence="6">
    <location>
        <begin position="243"/>
        <end position="262"/>
    </location>
</feature>
<dbReference type="WBParaSite" id="EVEC_0000744101-mRNA-1">
    <property type="protein sequence ID" value="EVEC_0000744101-mRNA-1"/>
    <property type="gene ID" value="EVEC_0000744101"/>
</dbReference>
<dbReference type="Proteomes" id="UP000274131">
    <property type="component" value="Unassembled WGS sequence"/>
</dbReference>
<evidence type="ECO:0000313" key="7">
    <source>
        <dbReference type="EMBL" id="VDD92211.1"/>
    </source>
</evidence>